<evidence type="ECO:0000313" key="2">
    <source>
        <dbReference type="WBParaSite" id="nRc.2.0.1.t20379-RA"/>
    </source>
</evidence>
<keyword evidence="1" id="KW-1185">Reference proteome</keyword>
<name>A0A915J2N2_ROMCU</name>
<reference evidence="2" key="1">
    <citation type="submission" date="2022-11" db="UniProtKB">
        <authorList>
            <consortium name="WormBaseParasite"/>
        </authorList>
    </citation>
    <scope>IDENTIFICATION</scope>
</reference>
<organism evidence="1 2">
    <name type="scientific">Romanomermis culicivorax</name>
    <name type="common">Nematode worm</name>
    <dbReference type="NCBI Taxonomy" id="13658"/>
    <lineage>
        <taxon>Eukaryota</taxon>
        <taxon>Metazoa</taxon>
        <taxon>Ecdysozoa</taxon>
        <taxon>Nematoda</taxon>
        <taxon>Enoplea</taxon>
        <taxon>Dorylaimia</taxon>
        <taxon>Mermithida</taxon>
        <taxon>Mermithoidea</taxon>
        <taxon>Mermithidae</taxon>
        <taxon>Romanomermis</taxon>
    </lineage>
</organism>
<dbReference type="AlphaFoldDB" id="A0A915J2N2"/>
<accession>A0A915J2N2</accession>
<proteinExistence type="predicted"/>
<evidence type="ECO:0000313" key="1">
    <source>
        <dbReference type="Proteomes" id="UP000887565"/>
    </source>
</evidence>
<dbReference type="WBParaSite" id="nRc.2.0.1.t20379-RA">
    <property type="protein sequence ID" value="nRc.2.0.1.t20379-RA"/>
    <property type="gene ID" value="nRc.2.0.1.g20379"/>
</dbReference>
<dbReference type="Proteomes" id="UP000887565">
    <property type="component" value="Unplaced"/>
</dbReference>
<sequence length="89" mass="10297">MASSSDDEDQIEPQDINIASKDLLSPFKDWLLAHPEIKKMYSWREVPRKKPVVVRKFFCRISARRGTTGVEKILLCSRPKTPKKILGDR</sequence>
<protein>
    <submittedName>
        <fullName evidence="2">Uncharacterized protein</fullName>
    </submittedName>
</protein>